<dbReference type="PANTHER" id="PTHR35784">
    <property type="entry name" value="MEDIATOR OF RNA POLYMERASE II TRANSCRIPTION SUBUNIT 5"/>
    <property type="match status" value="1"/>
</dbReference>
<protein>
    <recommendedName>
        <fullName evidence="3 9">Mediator of RNA polymerase II transcription subunit 5</fullName>
    </recommendedName>
    <alternativeName>
        <fullName evidence="8 9">Mediator complex subunit 5</fullName>
    </alternativeName>
</protein>
<dbReference type="GO" id="GO:0003712">
    <property type="term" value="F:transcription coregulator activity"/>
    <property type="evidence" value="ECO:0007669"/>
    <property type="project" value="InterPro"/>
</dbReference>
<dbReference type="Pfam" id="PF08689">
    <property type="entry name" value="Med5"/>
    <property type="match status" value="1"/>
</dbReference>
<evidence type="ECO:0000256" key="1">
    <source>
        <dbReference type="ARBA" id="ARBA00004123"/>
    </source>
</evidence>
<keyword evidence="11" id="KW-1185">Reference proteome</keyword>
<keyword evidence="6 9" id="KW-0804">Transcription</keyword>
<comment type="function">
    <text evidence="9">Component of the Mediator complex, a coactivator involved in the regulated transcription of nearly all RNA polymerase II-dependent genes. Mediator functions as a bridge to convey information from gene-specific regulatory proteins to the basal RNA polymerase II transcription machinery. Mediator is recruited to promoters by direct interactions with regulatory proteins and serves as a scaffold for the assembly of a functional preinitiation complex with RNA polymerase II and the general transcription factors.</text>
</comment>
<accession>A0A1E1JYJ1</accession>
<evidence type="ECO:0000256" key="5">
    <source>
        <dbReference type="ARBA" id="ARBA00023159"/>
    </source>
</evidence>
<keyword evidence="5 9" id="KW-0010">Activator</keyword>
<comment type="subunit">
    <text evidence="9">Component of the Mediator complex.</text>
</comment>
<evidence type="ECO:0000256" key="9">
    <source>
        <dbReference type="RuleBase" id="RU364142"/>
    </source>
</evidence>
<dbReference type="EMBL" id="FJUX01000006">
    <property type="protein sequence ID" value="CZS90889.1"/>
    <property type="molecule type" value="Genomic_DNA"/>
</dbReference>
<evidence type="ECO:0000313" key="10">
    <source>
        <dbReference type="EMBL" id="CZS90889.1"/>
    </source>
</evidence>
<organism evidence="10 11">
    <name type="scientific">Rhynchosporium agropyri</name>
    <dbReference type="NCBI Taxonomy" id="914238"/>
    <lineage>
        <taxon>Eukaryota</taxon>
        <taxon>Fungi</taxon>
        <taxon>Dikarya</taxon>
        <taxon>Ascomycota</taxon>
        <taxon>Pezizomycotina</taxon>
        <taxon>Leotiomycetes</taxon>
        <taxon>Helotiales</taxon>
        <taxon>Ploettnerulaceae</taxon>
        <taxon>Rhynchosporium</taxon>
    </lineage>
</organism>
<evidence type="ECO:0000256" key="2">
    <source>
        <dbReference type="ARBA" id="ARBA00008782"/>
    </source>
</evidence>
<proteinExistence type="inferred from homology"/>
<evidence type="ECO:0000256" key="4">
    <source>
        <dbReference type="ARBA" id="ARBA00023015"/>
    </source>
</evidence>
<comment type="similarity">
    <text evidence="2 9">Belongs to the Mediator complex subunit 5 family.</text>
</comment>
<name>A0A1E1JYJ1_9HELO</name>
<dbReference type="Proteomes" id="UP000178912">
    <property type="component" value="Unassembled WGS sequence"/>
</dbReference>
<evidence type="ECO:0000313" key="11">
    <source>
        <dbReference type="Proteomes" id="UP000178912"/>
    </source>
</evidence>
<evidence type="ECO:0000256" key="7">
    <source>
        <dbReference type="ARBA" id="ARBA00023242"/>
    </source>
</evidence>
<sequence>MSASLVAWQTFLARCIKSRLDPETFTTYLEVLENQAPLPAPRIVNLFLAPRDGSDFAPDPLVLQYVQILLSSGKVNVPTLLRGLWKVSSFRDLVDGGDEAQKEGAEEAVEKKATGRWKSSYTTEETLFYRITKNISTGTAPRDLQETVELISICIQWMDTVLTASQTAHTMLNLSQAHAAEMNAQHMALGTLVIAVVENARVVHALGRRAVPRPTRKKLGKALEGFVPLLLQSNGPAAARLEVFRADTLVALEPIEIKEPKEGAEKDIEDILADGLQLGVNSMVVEEMPVINTRAGLYVYFNSLLAARPLIDDNAIFAYLHNRYQGDIRSTMIGIILAAFDILANAQFRNERASTSILRSFLINKIPLLLSSLSSSLFPPLTPEYCITEALSHVDTNAFPTISNMFDETPSNNIFSDSVRTDFCFACCLHGLIEESNIVELLGDEPMQSLPAGGRYVKDDLIQQCLSDPERAERLIDELQLMDGNVGAASQAIVEVIARLCSNKETMSLKGLCSKLVRIPSSLDVILLFDKPASFLQPICDLLNNWSYDEDQGEYQPVYEEFGSILLLVLSFANRYNLSTVDIGIRNQDSFVARLLNQGHLSRKMEILPETEQTHLDGWIKGLFDNESGGLGDELMSSCPPQDFYLLVPTLFHEIVLGVSTKNLSEEALKGGLEYLVDTFLLPALVPGITWLAAHLWESRESSNAVLQILSALITSSTSISNNTEASQMLNSILNIVAKKLEHSLRWLQRAEPSRQDIEPLSKIVRDNLNWERTGAAGHTELESWTAQASGGLAVSVKTTLAGLVLWGMNPTLNSNPANYTHRQILAAVKMLTAQRVLGALIEELKAQTATGNGSVALDAACAIVCAPEAASWESGMQTDIMGASTITPLQRRMTLREALKIAADGTPKMHKTDPFTAETIVRLYRKVEAQMIMPMPQHDALNALGLSTSIEEAVDAMANDALHGDRLGDGMGGGTDLDLGLGMGDANGDLMQGLMGGSGDLGDDLLGFGGSDGMGDGMGF</sequence>
<dbReference type="InterPro" id="IPR014801">
    <property type="entry name" value="Mediator_Med5_fun"/>
</dbReference>
<reference evidence="11" key="1">
    <citation type="submission" date="2016-03" db="EMBL/GenBank/DDBJ databases">
        <authorList>
            <person name="Guldener U."/>
        </authorList>
    </citation>
    <scope>NUCLEOTIDE SEQUENCE [LARGE SCALE GENOMIC DNA]</scope>
    <source>
        <strain evidence="11">04CH-RAC-A.6.1</strain>
    </source>
</reference>
<evidence type="ECO:0000256" key="8">
    <source>
        <dbReference type="ARBA" id="ARBA00031256"/>
    </source>
</evidence>
<dbReference type="GO" id="GO:0016592">
    <property type="term" value="C:mediator complex"/>
    <property type="evidence" value="ECO:0007669"/>
    <property type="project" value="InterPro"/>
</dbReference>
<dbReference type="AlphaFoldDB" id="A0A1E1JYJ1"/>
<dbReference type="GO" id="GO:0006357">
    <property type="term" value="P:regulation of transcription by RNA polymerase II"/>
    <property type="evidence" value="ECO:0007669"/>
    <property type="project" value="InterPro"/>
</dbReference>
<dbReference type="PANTHER" id="PTHR35784:SF1">
    <property type="entry name" value="MEDIATOR OF RNA POLYMERASE II TRANSCRIPTION SUBUNIT 5"/>
    <property type="match status" value="1"/>
</dbReference>
<evidence type="ECO:0000256" key="6">
    <source>
        <dbReference type="ARBA" id="ARBA00023163"/>
    </source>
</evidence>
<keyword evidence="7 9" id="KW-0539">Nucleus</keyword>
<comment type="subcellular location">
    <subcellularLocation>
        <location evidence="1 9">Nucleus</location>
    </subcellularLocation>
</comment>
<gene>
    <name evidence="9" type="primary">MED5</name>
    <name evidence="10" type="ORF">RAG0_01767</name>
</gene>
<evidence type="ECO:0000256" key="3">
    <source>
        <dbReference type="ARBA" id="ARBA00020628"/>
    </source>
</evidence>
<dbReference type="OrthoDB" id="5322661at2759"/>
<keyword evidence="4 9" id="KW-0805">Transcription regulation</keyword>